<dbReference type="Proteomes" id="UP000005777">
    <property type="component" value="Unassembled WGS sequence"/>
</dbReference>
<proteinExistence type="predicted"/>
<evidence type="ECO:0000256" key="1">
    <source>
        <dbReference type="SAM" id="Phobius"/>
    </source>
</evidence>
<accession>W5II81</accession>
<dbReference type="HOGENOM" id="CLU_966093_0_0_11"/>
<dbReference type="RefSeq" id="WP_040590379.1">
    <property type="nucleotide sequence ID" value="NZ_GG770225.1"/>
</dbReference>
<keyword evidence="1" id="KW-0812">Transmembrane</keyword>
<reference evidence="2 3" key="1">
    <citation type="submission" date="2012-01" db="EMBL/GenBank/DDBJ databases">
        <title>The Genome Sequence of Scardovia inopinata F0304.</title>
        <authorList>
            <consortium name="The Broad Institute Genome Sequencing Platform"/>
            <person name="Earl A."/>
            <person name="Ward D."/>
            <person name="Feldgarden M."/>
            <person name="Gevers D."/>
            <person name="Izard J."/>
            <person name="Baranova O.V."/>
            <person name="Blanton J.M."/>
            <person name="Tanner A.C."/>
            <person name="Dewhirst F.E."/>
            <person name="Young S.K."/>
            <person name="Zeng Q."/>
            <person name="Gargeya S."/>
            <person name="Fitzgerald M."/>
            <person name="Haas B."/>
            <person name="Abouelleil A."/>
            <person name="Alvarado L."/>
            <person name="Arachchi H.M."/>
            <person name="Berlin A."/>
            <person name="Chapman S.B."/>
            <person name="Gearin G."/>
            <person name="Goldberg J."/>
            <person name="Griggs A."/>
            <person name="Gujja S."/>
            <person name="Hansen M."/>
            <person name="Heiman D."/>
            <person name="Howarth C."/>
            <person name="Larimer J."/>
            <person name="Lui A."/>
            <person name="MacDonald P.J."/>
            <person name="McCowen C."/>
            <person name="Montmayeur A."/>
            <person name="Murphy C."/>
            <person name="Neiman D."/>
            <person name="Pearson M."/>
            <person name="Priest M."/>
            <person name="Roberts A."/>
            <person name="Saif S."/>
            <person name="Shea T."/>
            <person name="Sisk P."/>
            <person name="Stolte C."/>
            <person name="Sykes S."/>
            <person name="Wortman J."/>
            <person name="Nusbaum C."/>
            <person name="Birren B."/>
        </authorList>
    </citation>
    <scope>NUCLEOTIDE SEQUENCE [LARGE SCALE GENOMIC DNA]</scope>
    <source>
        <strain evidence="2 3">F0304</strain>
    </source>
</reference>
<evidence type="ECO:0000313" key="3">
    <source>
        <dbReference type="Proteomes" id="UP000005777"/>
    </source>
</evidence>
<keyword evidence="1" id="KW-0472">Membrane</keyword>
<evidence type="ECO:0000313" key="2">
    <source>
        <dbReference type="EMBL" id="EFG26556.2"/>
    </source>
</evidence>
<keyword evidence="3" id="KW-1185">Reference proteome</keyword>
<dbReference type="SUPFAM" id="SSF49899">
    <property type="entry name" value="Concanavalin A-like lectins/glucanases"/>
    <property type="match status" value="1"/>
</dbReference>
<gene>
    <name evidence="2" type="ORF">HMPREF9020_00176</name>
</gene>
<dbReference type="EMBL" id="ADCX01000002">
    <property type="protein sequence ID" value="EFG26556.2"/>
    <property type="molecule type" value="Genomic_DNA"/>
</dbReference>
<protein>
    <submittedName>
        <fullName evidence="2">Uncharacterized protein</fullName>
    </submittedName>
</protein>
<organism evidence="2 3">
    <name type="scientific">Scardovia inopinata F0304</name>
    <dbReference type="NCBI Taxonomy" id="641146"/>
    <lineage>
        <taxon>Bacteria</taxon>
        <taxon>Bacillati</taxon>
        <taxon>Actinomycetota</taxon>
        <taxon>Actinomycetes</taxon>
        <taxon>Bifidobacteriales</taxon>
        <taxon>Bifidobacteriaceae</taxon>
        <taxon>Scardovia</taxon>
    </lineage>
</organism>
<keyword evidence="1" id="KW-1133">Transmembrane helix</keyword>
<name>W5II81_SCAIO</name>
<dbReference type="Gene3D" id="2.60.120.200">
    <property type="match status" value="1"/>
</dbReference>
<dbReference type="Pfam" id="PF18483">
    <property type="entry name" value="Lectin_L-type_dom"/>
    <property type="match status" value="1"/>
</dbReference>
<sequence length="288" mass="31345">MDKDTSQFPDSRKMRYRNLFTVAIEVITVVTLILATASFKDNGISTSQIRRGTVTQTSLSRNITLNGSASITTNNPGEINLTQDSPLQCGNAVFNMDLYATSSFTLKGLVSLGDKNAENGGGDGMSFFLFSGNLLSLGKCGGALGLGGLPVAFGFKLDTYYDSLRDKELYSADPSKFSRNAFGAFVNTQGVDSRGVKSTNIPVGYVQTVEEPAPAQIHSPQKDRISEIIVQYSGDTKTLTVVYENQKWSKNISSWLDPNMIYHLAIAGASHTNHNLQKLYFKSLSYTV</sequence>
<dbReference type="eggNOG" id="COG5492">
    <property type="taxonomic scope" value="Bacteria"/>
</dbReference>
<dbReference type="AlphaFoldDB" id="W5II81"/>
<dbReference type="InterPro" id="IPR013320">
    <property type="entry name" value="ConA-like_dom_sf"/>
</dbReference>
<feature type="transmembrane region" description="Helical" evidence="1">
    <location>
        <begin position="20"/>
        <end position="39"/>
    </location>
</feature>
<comment type="caution">
    <text evidence="2">The sequence shown here is derived from an EMBL/GenBank/DDBJ whole genome shotgun (WGS) entry which is preliminary data.</text>
</comment>